<comment type="similarity">
    <text evidence="2">Belongs to the TBP family.</text>
</comment>
<keyword evidence="3" id="KW-0805">Transcription regulation</keyword>
<dbReference type="PANTHER" id="PTHR10126">
    <property type="entry name" value="TATA-BOX BINDING PROTEIN"/>
    <property type="match status" value="1"/>
</dbReference>
<dbReference type="GO" id="GO:0006352">
    <property type="term" value="P:DNA-templated transcription initiation"/>
    <property type="evidence" value="ECO:0007669"/>
    <property type="project" value="InterPro"/>
</dbReference>
<dbReference type="STRING" id="1573173.A0A161W9I6"/>
<keyword evidence="5" id="KW-0804">Transcription</keyword>
<proteinExistence type="inferred from homology"/>
<dbReference type="Proteomes" id="UP000076584">
    <property type="component" value="Unassembled WGS sequence"/>
</dbReference>
<dbReference type="EMBL" id="LFIW01001024">
    <property type="protein sequence ID" value="KZL83925.1"/>
    <property type="molecule type" value="Genomic_DNA"/>
</dbReference>
<dbReference type="HAMAP" id="MF_00408">
    <property type="entry name" value="TATA_bind_prot_arch"/>
    <property type="match status" value="1"/>
</dbReference>
<evidence type="ECO:0000313" key="7">
    <source>
        <dbReference type="EMBL" id="KZL83925.1"/>
    </source>
</evidence>
<dbReference type="InterPro" id="IPR012295">
    <property type="entry name" value="TBP_dom_sf"/>
</dbReference>
<dbReference type="Pfam" id="PF00352">
    <property type="entry name" value="TBP"/>
    <property type="match status" value="2"/>
</dbReference>
<evidence type="ECO:0000256" key="6">
    <source>
        <dbReference type="ARBA" id="ARBA00023242"/>
    </source>
</evidence>
<dbReference type="GO" id="GO:0003677">
    <property type="term" value="F:DNA binding"/>
    <property type="evidence" value="ECO:0007669"/>
    <property type="project" value="UniProtKB-KW"/>
</dbReference>
<comment type="caution">
    <text evidence="7">The sequence shown here is derived from an EMBL/GenBank/DDBJ whole genome shotgun (WGS) entry which is preliminary data.</text>
</comment>
<accession>A0A161W9I6</accession>
<dbReference type="FunFam" id="3.30.310.10:FF:000005">
    <property type="entry name" value="TATA box-binding protein-like 1"/>
    <property type="match status" value="1"/>
</dbReference>
<dbReference type="GO" id="GO:0005634">
    <property type="term" value="C:nucleus"/>
    <property type="evidence" value="ECO:0007669"/>
    <property type="project" value="UniProtKB-SubCell"/>
</dbReference>
<keyword evidence="6" id="KW-0539">Nucleus</keyword>
<reference evidence="7 8" key="1">
    <citation type="submission" date="2015-06" db="EMBL/GenBank/DDBJ databases">
        <title>Survival trade-offs in plant roots during colonization by closely related pathogenic and mutualistic fungi.</title>
        <authorList>
            <person name="Hacquard S."/>
            <person name="Kracher B."/>
            <person name="Hiruma K."/>
            <person name="Weinman A."/>
            <person name="Muench P."/>
            <person name="Garrido Oter R."/>
            <person name="Ver Loren van Themaat E."/>
            <person name="Dallerey J.-F."/>
            <person name="Damm U."/>
            <person name="Henrissat B."/>
            <person name="Lespinet O."/>
            <person name="Thon M."/>
            <person name="Kemen E."/>
            <person name="McHardy A.C."/>
            <person name="Schulze-Lefert P."/>
            <person name="O'Connell R.J."/>
        </authorList>
    </citation>
    <scope>NUCLEOTIDE SEQUENCE [LARGE SCALE GENOMIC DNA]</scope>
    <source>
        <strain evidence="7 8">MAFF 238704</strain>
    </source>
</reference>
<organism evidence="7 8">
    <name type="scientific">Colletotrichum incanum</name>
    <name type="common">Soybean anthracnose fungus</name>
    <dbReference type="NCBI Taxonomy" id="1573173"/>
    <lineage>
        <taxon>Eukaryota</taxon>
        <taxon>Fungi</taxon>
        <taxon>Dikarya</taxon>
        <taxon>Ascomycota</taxon>
        <taxon>Pezizomycotina</taxon>
        <taxon>Sordariomycetes</taxon>
        <taxon>Hypocreomycetidae</taxon>
        <taxon>Glomerellales</taxon>
        <taxon>Glomerellaceae</taxon>
        <taxon>Colletotrichum</taxon>
        <taxon>Colletotrichum spaethianum species complex</taxon>
    </lineage>
</organism>
<dbReference type="SUPFAM" id="SSF55945">
    <property type="entry name" value="TATA-box binding protein-like"/>
    <property type="match status" value="2"/>
</dbReference>
<dbReference type="Gene3D" id="3.30.310.10">
    <property type="entry name" value="TATA-Binding Protein"/>
    <property type="match status" value="2"/>
</dbReference>
<keyword evidence="4" id="KW-0238">DNA-binding</keyword>
<protein>
    <submittedName>
        <fullName evidence="7">Tata-binding protein</fullName>
    </submittedName>
</protein>
<comment type="subcellular location">
    <subcellularLocation>
        <location evidence="1">Nucleus</location>
    </subcellularLocation>
</comment>
<gene>
    <name evidence="7" type="ORF">CI238_12976</name>
</gene>
<dbReference type="InterPro" id="IPR000814">
    <property type="entry name" value="TBP"/>
</dbReference>
<evidence type="ECO:0000256" key="4">
    <source>
        <dbReference type="ARBA" id="ARBA00023125"/>
    </source>
</evidence>
<name>A0A161W9I6_COLIC</name>
<dbReference type="AlphaFoldDB" id="A0A161W9I6"/>
<dbReference type="CDD" id="cd04516">
    <property type="entry name" value="TBP_eukaryotes"/>
    <property type="match status" value="1"/>
</dbReference>
<evidence type="ECO:0000313" key="8">
    <source>
        <dbReference type="Proteomes" id="UP000076584"/>
    </source>
</evidence>
<evidence type="ECO:0000256" key="2">
    <source>
        <dbReference type="ARBA" id="ARBA00005560"/>
    </source>
</evidence>
<dbReference type="PROSITE" id="PS00351">
    <property type="entry name" value="TFIID"/>
    <property type="match status" value="1"/>
</dbReference>
<evidence type="ECO:0000256" key="1">
    <source>
        <dbReference type="ARBA" id="ARBA00004123"/>
    </source>
</evidence>
<evidence type="ECO:0000256" key="5">
    <source>
        <dbReference type="ARBA" id="ARBA00023163"/>
    </source>
</evidence>
<dbReference type="InterPro" id="IPR033710">
    <property type="entry name" value="TBP_eukaryotic"/>
</dbReference>
<sequence length="198" mass="21972">MSIGPVVQNVVVTATTGCRLDLQLISTHARNSEYNPKRFAAVIMRIRKPKTTALIFASGKMVVTGARAQCHAWTACKRFSQILQKLGFPTKIADFKIQNIVSSFDCKFPIRLEGIAVAKFGSVSYEPELFPGLVYRLQVPKVVVLMFASGKVVLTGAKSEDDISGAFDAIRPWLQSLSLIVCVPRRKLIEHDRFQSFP</sequence>
<evidence type="ECO:0000256" key="3">
    <source>
        <dbReference type="ARBA" id="ARBA00023015"/>
    </source>
</evidence>
<keyword evidence="8" id="KW-1185">Reference proteome</keyword>
<dbReference type="PRINTS" id="PR00686">
    <property type="entry name" value="TIFACTORIID"/>
</dbReference>
<dbReference type="InterPro" id="IPR030491">
    <property type="entry name" value="TBP_CS"/>
</dbReference>